<dbReference type="PROSITE" id="PS51198">
    <property type="entry name" value="UVRD_HELICASE_ATP_BIND"/>
    <property type="match status" value="1"/>
</dbReference>
<keyword evidence="3 6" id="KW-0347">Helicase</keyword>
<evidence type="ECO:0000256" key="3">
    <source>
        <dbReference type="ARBA" id="ARBA00022806"/>
    </source>
</evidence>
<dbReference type="EMBL" id="CP150845">
    <property type="protein sequence ID" value="WYZ21683.1"/>
    <property type="molecule type" value="Genomic_DNA"/>
</dbReference>
<evidence type="ECO:0000313" key="10">
    <source>
        <dbReference type="EMBL" id="WYZ21683.1"/>
    </source>
</evidence>
<evidence type="ECO:0000313" key="11">
    <source>
        <dbReference type="Proteomes" id="UP001623852"/>
    </source>
</evidence>
<dbReference type="SMART" id="SM00487">
    <property type="entry name" value="DEXDc"/>
    <property type="match status" value="2"/>
</dbReference>
<dbReference type="Pfam" id="PF13361">
    <property type="entry name" value="UvrD_C"/>
    <property type="match status" value="2"/>
</dbReference>
<sequence>MLIDEQNNTRLITFIDTEIEPSKGKILDIGAIKENGNQFHKASLGDFVQFLKGDDYVCGHNILNHDIKYIGKAIYDAGINSSNIIDTLHLSPLLFPTKPYHALLKDDKLQTEDTNNPLNDSIKARDLFNSEIAAFWQIDKTLKEIFYLLLSEKKEFGAFFRLVKYKNINPDAEVQIRLKFRSEICEHSDLTKIIAENPIELAYCLSLINSFIIHRKVHSITPPWVLKNYPEVERIMLLLRSKPCITGCIYCNNALDIYKGLKKFFGFDAYRTYGGEPLQEKAVKAAVNNKSVLAVFPTGGGKSITFQVPALMSAENSKGLTIVISPLQSLMKDQVDNLEKNGITEAVTINGLLDPIERAKSFERIEDGSASILYISPESIRSKTIEKLILGRKVARFVIDEAHCFSSWGQDFRVDYLYIGDFIKLIQEKKNLEDCIPVSCFTATAKQKVIEDIRDYFREKLSLDLEVFTSKASRSNLQYKVFEKQNEDEKYLTTRDLIEEKNCPTIIYVSRTLKAYKLAEQLAKDGFNAKPYHGKMDKKEKTENQDSFLNGKTQIMVATSAFGMGVDKKDVGLVIHYEISDSLENYVQEAGRAGRDENISADCFVLFNEEDLSKHFILLNQTKLSIKEIQQVWKAIKDITRFRSKVSNSALEIARKAGWDDNVVEIETRVTTAIAALEDAGYLKRGQNMPRVFANSILSKNTQEAIDKINTSGRFEEKQKEQGVRIIKKLFSSKSRKQTNNETPESRVDYISDHLGIIKEEVINVINLLREENILADAKDLTAFIKNTDNKNRSLAIVESYSKIENFLLSVFKEEESIFHLKELNENAEKDSCDGVNTNKLKTIINFWSIKNWIKRKNLDHSKNHIAVLCLQTKEQLKDKLEKRHELAAFIVNFFYDKTITEAIKGQADKEEILVEFSVHELKTVYDNSFSLFKREISINDIEDTLFYLSRIEAIKIEGGFLVVYNSLTIERTEQDNKKRYTKDDYQKLNQFYESKVQQIHIVGEYAQRMIMDYKNALQFVEDYFHLNYSSFLNKYFNGSDRQNEIKRNITPAKFRQLFGELSPTQLKIIKDNETQHIVVAAGPGSGKTKVLVHKLASLLLMEDVKHEQLLMLTFSRAAAIEFKKRLLKLIGNAANFIEIKTFHSYCFDLLGKVGTLEKSTDILNTTVERIKNGDVEANKITKTVLVIDEAQDMNADEFALINALMNQNEEMRVIAVGDDDQNIYEFRGASSKYLEQFIYDNNAVKHELVENYRSKSNLVAFSNQFVQQIQHRLKETPIIANQTDNGKIKVVRYQSSNLITPLVTDIVNADLSGTTCVLTKTNEEAVKVAGFLLKAGINAKLIQSNDDFSLYNLIEVRFLIDKVNVGADIYTISDEVWDNAKKELINTFCNSNKLEICQNIIKDFETTNPNRKYKSDLEVLIRESKLEDFYNENGETIFVSTIHKAKGREFDNVFLLLENFNTAADEAKRQLYVAMTRAKRNLNVHLNANYLNHLAAENLEQINDFEVYTIPDKIAIHATFKDIWLDYFINRQILVSGLTCGEMLHVVGYECLNSSGQSVLKFSKLFIEKIEIMKSRHYELKSAKVNFILYWLKEGASQEIKIILPELYFEIIEHK</sequence>
<dbReference type="CDD" id="cd17920">
    <property type="entry name" value="DEXHc_RecQ"/>
    <property type="match status" value="1"/>
</dbReference>
<keyword evidence="2 6" id="KW-0378">Hydrolase</keyword>
<dbReference type="InterPro" id="IPR014016">
    <property type="entry name" value="UvrD-like_ATP-bd"/>
</dbReference>
<dbReference type="NCBIfam" id="TIGR00614">
    <property type="entry name" value="recQ_fam"/>
    <property type="match status" value="1"/>
</dbReference>
<dbReference type="InterPro" id="IPR014017">
    <property type="entry name" value="DNA_helicase_UvrD-like_C"/>
</dbReference>
<evidence type="ECO:0000256" key="1">
    <source>
        <dbReference type="ARBA" id="ARBA00022741"/>
    </source>
</evidence>
<keyword evidence="11" id="KW-1185">Reference proteome</keyword>
<dbReference type="InterPro" id="IPR036397">
    <property type="entry name" value="RNaseH_sf"/>
</dbReference>
<dbReference type="PANTHER" id="PTHR13710">
    <property type="entry name" value="DNA HELICASE RECQ FAMILY MEMBER"/>
    <property type="match status" value="1"/>
</dbReference>
<feature type="binding site" evidence="6">
    <location>
        <begin position="1082"/>
        <end position="1089"/>
    </location>
    <ligand>
        <name>ATP</name>
        <dbReference type="ChEBI" id="CHEBI:30616"/>
    </ligand>
</feature>
<dbReference type="SMART" id="SM00490">
    <property type="entry name" value="HELICc"/>
    <property type="match status" value="1"/>
</dbReference>
<proteinExistence type="predicted"/>
<evidence type="ECO:0000259" key="8">
    <source>
        <dbReference type="PROSITE" id="PS51194"/>
    </source>
</evidence>
<dbReference type="Proteomes" id="UP001623852">
    <property type="component" value="Chromosome"/>
</dbReference>
<name>A0ABZ2UJF0_9FLAO</name>
<dbReference type="PROSITE" id="PS51194">
    <property type="entry name" value="HELICASE_CTER"/>
    <property type="match status" value="1"/>
</dbReference>
<accession>A0ABZ2UJF0</accession>
<dbReference type="Pfam" id="PF00271">
    <property type="entry name" value="Helicase_C"/>
    <property type="match status" value="1"/>
</dbReference>
<feature type="domain" description="Helicase C-terminal" evidence="8">
    <location>
        <begin position="493"/>
        <end position="640"/>
    </location>
</feature>
<dbReference type="Gene3D" id="3.40.50.300">
    <property type="entry name" value="P-loop containing nucleotide triphosphate hydrolases"/>
    <property type="match status" value="5"/>
</dbReference>
<evidence type="ECO:0000256" key="5">
    <source>
        <dbReference type="ARBA" id="ARBA00023125"/>
    </source>
</evidence>
<keyword evidence="4 6" id="KW-0067">ATP-binding</keyword>
<protein>
    <submittedName>
        <fullName evidence="10">RecQ family ATP-dependent DNA helicase</fullName>
        <ecNumber evidence="10">3.6.4.12</ecNumber>
    </submittedName>
</protein>
<feature type="domain" description="UvrD-like helicase ATP-binding" evidence="9">
    <location>
        <begin position="1061"/>
        <end position="1417"/>
    </location>
</feature>
<evidence type="ECO:0000259" key="7">
    <source>
        <dbReference type="PROSITE" id="PS51192"/>
    </source>
</evidence>
<dbReference type="PROSITE" id="PS51192">
    <property type="entry name" value="HELICASE_ATP_BIND_1"/>
    <property type="match status" value="1"/>
</dbReference>
<gene>
    <name evidence="10" type="ORF">AABD74_09480</name>
</gene>
<dbReference type="InterPro" id="IPR012337">
    <property type="entry name" value="RNaseH-like_sf"/>
</dbReference>
<dbReference type="InterPro" id="IPR011545">
    <property type="entry name" value="DEAD/DEAH_box_helicase_dom"/>
</dbReference>
<dbReference type="InterPro" id="IPR001650">
    <property type="entry name" value="Helicase_C-like"/>
</dbReference>
<dbReference type="InterPro" id="IPR002464">
    <property type="entry name" value="DNA/RNA_helicase_DEAH_CS"/>
</dbReference>
<evidence type="ECO:0000256" key="6">
    <source>
        <dbReference type="PROSITE-ProRule" id="PRU00560"/>
    </source>
</evidence>
<dbReference type="PANTHER" id="PTHR13710:SF120">
    <property type="entry name" value="BIFUNCTIONAL 3'-5' EXONUCLEASE_ATP-DEPENDENT HELICASE WRN"/>
    <property type="match status" value="1"/>
</dbReference>
<dbReference type="GO" id="GO:0003678">
    <property type="term" value="F:DNA helicase activity"/>
    <property type="evidence" value="ECO:0007669"/>
    <property type="project" value="UniProtKB-EC"/>
</dbReference>
<organism evidence="10 11">
    <name type="scientific">Flavobacterium soyae</name>
    <dbReference type="NCBI Taxonomy" id="2903098"/>
    <lineage>
        <taxon>Bacteria</taxon>
        <taxon>Pseudomonadati</taxon>
        <taxon>Bacteroidota</taxon>
        <taxon>Flavobacteriia</taxon>
        <taxon>Flavobacteriales</taxon>
        <taxon>Flavobacteriaceae</taxon>
        <taxon>Flavobacterium</taxon>
    </lineage>
</organism>
<dbReference type="SUPFAM" id="SSF52540">
    <property type="entry name" value="P-loop containing nucleoside triphosphate hydrolases"/>
    <property type="match status" value="2"/>
</dbReference>
<evidence type="ECO:0000256" key="4">
    <source>
        <dbReference type="ARBA" id="ARBA00022840"/>
    </source>
</evidence>
<dbReference type="Pfam" id="PF00580">
    <property type="entry name" value="UvrD-helicase"/>
    <property type="match status" value="2"/>
</dbReference>
<dbReference type="EC" id="3.6.4.12" evidence="10"/>
<keyword evidence="1 6" id="KW-0547">Nucleotide-binding</keyword>
<evidence type="ECO:0000259" key="9">
    <source>
        <dbReference type="PROSITE" id="PS51198"/>
    </source>
</evidence>
<dbReference type="CDD" id="cd17932">
    <property type="entry name" value="DEXQc_UvrD"/>
    <property type="match status" value="1"/>
</dbReference>
<dbReference type="RefSeq" id="WP_406845360.1">
    <property type="nucleotide sequence ID" value="NZ_CP150845.1"/>
</dbReference>
<dbReference type="InterPro" id="IPR027417">
    <property type="entry name" value="P-loop_NTPase"/>
</dbReference>
<feature type="domain" description="Helicase ATP-binding" evidence="7">
    <location>
        <begin position="283"/>
        <end position="463"/>
    </location>
</feature>
<dbReference type="GO" id="GO:0016787">
    <property type="term" value="F:hydrolase activity"/>
    <property type="evidence" value="ECO:0007669"/>
    <property type="project" value="UniProtKB-KW"/>
</dbReference>
<dbReference type="SUPFAM" id="SSF53098">
    <property type="entry name" value="Ribonuclease H-like"/>
    <property type="match status" value="1"/>
</dbReference>
<dbReference type="Gene3D" id="3.30.420.10">
    <property type="entry name" value="Ribonuclease H-like superfamily/Ribonuclease H"/>
    <property type="match status" value="1"/>
</dbReference>
<keyword evidence="5" id="KW-0238">DNA-binding</keyword>
<dbReference type="InterPro" id="IPR004589">
    <property type="entry name" value="DNA_helicase_ATP-dep_RecQ"/>
</dbReference>
<reference evidence="10 11" key="1">
    <citation type="submission" date="2024-03" db="EMBL/GenBank/DDBJ databases">
        <title>Flavobacterium soyae.</title>
        <authorList>
            <person name="Zheng W."/>
        </authorList>
    </citation>
    <scope>NUCLEOTIDE SEQUENCE [LARGE SCALE GENOMIC DNA]</scope>
    <source>
        <strain evidence="10 11">55</strain>
    </source>
</reference>
<dbReference type="InterPro" id="IPR014001">
    <property type="entry name" value="Helicase_ATP-bd"/>
</dbReference>
<dbReference type="Pfam" id="PF00270">
    <property type="entry name" value="DEAD"/>
    <property type="match status" value="1"/>
</dbReference>
<dbReference type="PROSITE" id="PS00690">
    <property type="entry name" value="DEAH_ATP_HELICASE"/>
    <property type="match status" value="1"/>
</dbReference>
<evidence type="ECO:0000256" key="2">
    <source>
        <dbReference type="ARBA" id="ARBA00022801"/>
    </source>
</evidence>